<evidence type="ECO:0000313" key="5">
    <source>
        <dbReference type="Proteomes" id="UP000243015"/>
    </source>
</evidence>
<dbReference type="Proteomes" id="UP000243015">
    <property type="component" value="Unassembled WGS sequence"/>
</dbReference>
<feature type="coiled-coil region" evidence="1">
    <location>
        <begin position="255"/>
        <end position="308"/>
    </location>
</feature>
<protein>
    <recommendedName>
        <fullName evidence="3">Kinetochore protein Sos7 coiled-coil domain-containing protein</fullName>
    </recommendedName>
</protein>
<dbReference type="AlphaFoldDB" id="A0A178F2E5"/>
<feature type="coiled-coil region" evidence="1">
    <location>
        <begin position="139"/>
        <end position="222"/>
    </location>
</feature>
<dbReference type="InterPro" id="IPR048781">
    <property type="entry name" value="Sos7_CC"/>
</dbReference>
<sequence length="323" mass="36234">MPIFTPRYQFSLRRGDNKKSKIRRDIGVDVDGPCTMVDTVYSDALAQIQALDKETPADTLAIIRISEPIGTSDGTATSERSPSKRTSDVSTDAYDNPTPATLEADLTHYKELFSKLRFSYLEQVTKEKFLRAIVGDPPLVVAHSDNVELEAELAQIKEELQRRKEEVRISVEEMEKMSRDLAKRYENVQLQTTQLSELPASIANLEETISRLRDAQSAQLQERSSLSPSQNLPLEATLRLLADKDAELTSLKRTLASSETALVRKTGEAEALERELAVLEKKRNEVIAQAKEAQRRKLQGESDGLEEMGRWYAGAEQILKSLV</sequence>
<gene>
    <name evidence="4" type="ORF">A7C99_2724</name>
</gene>
<dbReference type="InterPro" id="IPR037475">
    <property type="entry name" value="Sos7"/>
</dbReference>
<dbReference type="GO" id="GO:0034501">
    <property type="term" value="P:protein localization to kinetochore"/>
    <property type="evidence" value="ECO:0007669"/>
    <property type="project" value="InterPro"/>
</dbReference>
<comment type="caution">
    <text evidence="4">The sequence shown here is derived from an EMBL/GenBank/DDBJ whole genome shotgun (WGS) entry which is preliminary data.</text>
</comment>
<dbReference type="PANTHER" id="PTHR37329">
    <property type="entry name" value="KINETOCHORE PROTEIN SOS7"/>
    <property type="match status" value="1"/>
</dbReference>
<organism evidence="4 5">
    <name type="scientific">Trichophyton rubrum</name>
    <name type="common">Athlete's foot fungus</name>
    <name type="synonym">Epidermophyton rubrum</name>
    <dbReference type="NCBI Taxonomy" id="5551"/>
    <lineage>
        <taxon>Eukaryota</taxon>
        <taxon>Fungi</taxon>
        <taxon>Dikarya</taxon>
        <taxon>Ascomycota</taxon>
        <taxon>Pezizomycotina</taxon>
        <taxon>Eurotiomycetes</taxon>
        <taxon>Eurotiomycetidae</taxon>
        <taxon>Onygenales</taxon>
        <taxon>Arthrodermataceae</taxon>
        <taxon>Trichophyton</taxon>
    </lineage>
</organism>
<evidence type="ECO:0000256" key="2">
    <source>
        <dbReference type="SAM" id="MobiDB-lite"/>
    </source>
</evidence>
<feature type="region of interest" description="Disordered" evidence="2">
    <location>
        <begin position="71"/>
        <end position="98"/>
    </location>
</feature>
<feature type="domain" description="Kinetochore protein Sos7 coiled-coil" evidence="3">
    <location>
        <begin position="111"/>
        <end position="185"/>
    </location>
</feature>
<dbReference type="VEuPathDB" id="FungiDB:TERG_02378"/>
<dbReference type="Pfam" id="PF20882">
    <property type="entry name" value="Sos7"/>
    <property type="match status" value="1"/>
</dbReference>
<name>A0A178F2E5_TRIRU</name>
<dbReference type="GO" id="GO:0000776">
    <property type="term" value="C:kinetochore"/>
    <property type="evidence" value="ECO:0007669"/>
    <property type="project" value="InterPro"/>
</dbReference>
<proteinExistence type="predicted"/>
<dbReference type="PANTHER" id="PTHR37329:SF1">
    <property type="entry name" value="KINETOCHORE PROTEIN SOS7"/>
    <property type="match status" value="1"/>
</dbReference>
<accession>A0A178F2E5</accession>
<dbReference type="GO" id="GO:0051315">
    <property type="term" value="P:attachment of mitotic spindle microtubules to kinetochore"/>
    <property type="evidence" value="ECO:0007669"/>
    <property type="project" value="TreeGrafter"/>
</dbReference>
<evidence type="ECO:0000313" key="4">
    <source>
        <dbReference type="EMBL" id="OAL65627.1"/>
    </source>
</evidence>
<reference evidence="4 5" key="1">
    <citation type="submission" date="2016-05" db="EMBL/GenBank/DDBJ databases">
        <title>Genome sequencing of Trichophyton rubrum CMCC(F)T1i isolated from hair.</title>
        <authorList>
            <person name="Zhan P."/>
            <person name="Tao Y."/>
            <person name="Liu W."/>
        </authorList>
    </citation>
    <scope>NUCLEOTIDE SEQUENCE [LARGE SCALE GENOMIC DNA]</scope>
    <source>
        <strain evidence="5">CMCC(F)T1i</strain>
    </source>
</reference>
<keyword evidence="1" id="KW-0175">Coiled coil</keyword>
<evidence type="ECO:0000256" key="1">
    <source>
        <dbReference type="SAM" id="Coils"/>
    </source>
</evidence>
<dbReference type="EMBL" id="LHPM01000013">
    <property type="protein sequence ID" value="OAL65627.1"/>
    <property type="molecule type" value="Genomic_DNA"/>
</dbReference>
<evidence type="ECO:0000259" key="3">
    <source>
        <dbReference type="Pfam" id="PF20882"/>
    </source>
</evidence>
<dbReference type="OrthoDB" id="18959at2759"/>